<name>A0ABP9NU98_9PSEU</name>
<keyword evidence="1" id="KW-0812">Transmembrane</keyword>
<sequence length="66" mass="6329">MSDTRGQLKPLLLTVLGGVLCVVGAGYLLLVRIAEGAHAADNEASVIAGLLAVAGAGGAASRGSVG</sequence>
<keyword evidence="3" id="KW-1185">Reference proteome</keyword>
<dbReference type="Proteomes" id="UP001500804">
    <property type="component" value="Unassembled WGS sequence"/>
</dbReference>
<proteinExistence type="predicted"/>
<evidence type="ECO:0000313" key="2">
    <source>
        <dbReference type="EMBL" id="GAA5132323.1"/>
    </source>
</evidence>
<dbReference type="EMBL" id="BAABJO010000025">
    <property type="protein sequence ID" value="GAA5132323.1"/>
    <property type="molecule type" value="Genomic_DNA"/>
</dbReference>
<protein>
    <submittedName>
        <fullName evidence="2">Uncharacterized protein</fullName>
    </submittedName>
</protein>
<reference evidence="3" key="1">
    <citation type="journal article" date="2019" name="Int. J. Syst. Evol. Microbiol.">
        <title>The Global Catalogue of Microorganisms (GCM) 10K type strain sequencing project: providing services to taxonomists for standard genome sequencing and annotation.</title>
        <authorList>
            <consortium name="The Broad Institute Genomics Platform"/>
            <consortium name="The Broad Institute Genome Sequencing Center for Infectious Disease"/>
            <person name="Wu L."/>
            <person name="Ma J."/>
        </authorList>
    </citation>
    <scope>NUCLEOTIDE SEQUENCE [LARGE SCALE GENOMIC DNA]</scope>
    <source>
        <strain evidence="3">JCM 18302</strain>
    </source>
</reference>
<comment type="caution">
    <text evidence="2">The sequence shown here is derived from an EMBL/GenBank/DDBJ whole genome shotgun (WGS) entry which is preliminary data.</text>
</comment>
<feature type="transmembrane region" description="Helical" evidence="1">
    <location>
        <begin position="12"/>
        <end position="34"/>
    </location>
</feature>
<organism evidence="2 3">
    <name type="scientific">Pseudonocardia adelaidensis</name>
    <dbReference type="NCBI Taxonomy" id="648754"/>
    <lineage>
        <taxon>Bacteria</taxon>
        <taxon>Bacillati</taxon>
        <taxon>Actinomycetota</taxon>
        <taxon>Actinomycetes</taxon>
        <taxon>Pseudonocardiales</taxon>
        <taxon>Pseudonocardiaceae</taxon>
        <taxon>Pseudonocardia</taxon>
    </lineage>
</organism>
<accession>A0ABP9NU98</accession>
<feature type="transmembrane region" description="Helical" evidence="1">
    <location>
        <begin position="46"/>
        <end position="65"/>
    </location>
</feature>
<evidence type="ECO:0000256" key="1">
    <source>
        <dbReference type="SAM" id="Phobius"/>
    </source>
</evidence>
<gene>
    <name evidence="2" type="ORF">GCM10023320_56790</name>
</gene>
<evidence type="ECO:0000313" key="3">
    <source>
        <dbReference type="Proteomes" id="UP001500804"/>
    </source>
</evidence>
<keyword evidence="1" id="KW-1133">Transmembrane helix</keyword>
<keyword evidence="1" id="KW-0472">Membrane</keyword>